<evidence type="ECO:0000313" key="2">
    <source>
        <dbReference type="EMBL" id="KAK3283893.1"/>
    </source>
</evidence>
<keyword evidence="3" id="KW-1185">Reference proteome</keyword>
<organism evidence="2 3">
    <name type="scientific">Cymbomonas tetramitiformis</name>
    <dbReference type="NCBI Taxonomy" id="36881"/>
    <lineage>
        <taxon>Eukaryota</taxon>
        <taxon>Viridiplantae</taxon>
        <taxon>Chlorophyta</taxon>
        <taxon>Pyramimonadophyceae</taxon>
        <taxon>Pyramimonadales</taxon>
        <taxon>Pyramimonadaceae</taxon>
        <taxon>Cymbomonas</taxon>
    </lineage>
</organism>
<dbReference type="Proteomes" id="UP001190700">
    <property type="component" value="Unassembled WGS sequence"/>
</dbReference>
<feature type="compositionally biased region" description="Polar residues" evidence="1">
    <location>
        <begin position="80"/>
        <end position="93"/>
    </location>
</feature>
<evidence type="ECO:0000256" key="1">
    <source>
        <dbReference type="SAM" id="MobiDB-lite"/>
    </source>
</evidence>
<dbReference type="EMBL" id="LGRX02002605">
    <property type="protein sequence ID" value="KAK3283893.1"/>
    <property type="molecule type" value="Genomic_DNA"/>
</dbReference>
<reference evidence="2 3" key="1">
    <citation type="journal article" date="2015" name="Genome Biol. Evol.">
        <title>Comparative Genomics of a Bacterivorous Green Alga Reveals Evolutionary Causalities and Consequences of Phago-Mixotrophic Mode of Nutrition.</title>
        <authorList>
            <person name="Burns J.A."/>
            <person name="Paasch A."/>
            <person name="Narechania A."/>
            <person name="Kim E."/>
        </authorList>
    </citation>
    <scope>NUCLEOTIDE SEQUENCE [LARGE SCALE GENOMIC DNA]</scope>
    <source>
        <strain evidence="2 3">PLY_AMNH</strain>
    </source>
</reference>
<feature type="compositionally biased region" description="Basic and acidic residues" evidence="1">
    <location>
        <begin position="142"/>
        <end position="161"/>
    </location>
</feature>
<dbReference type="AlphaFoldDB" id="A0AAE0LG02"/>
<proteinExistence type="predicted"/>
<gene>
    <name evidence="2" type="ORF">CYMTET_8431</name>
</gene>
<accession>A0AAE0LG02</accession>
<sequence>MIFLRWWVVAFTVLLVLNTTLFFDRVASSSGFARQAQGGPLRATTLTSTKDSLSKSSPLSTSVLSSSSVKNLDFLVARNTPSNGSSVRVTSNRPLGPPPRRVSRRFKHMGAAEAQELTREASAIKIDHARQAEQRSTLHVGGEAHELRRSDPREPHSDRKARPGLNSQPPAHRKVASRSCPGIGLSYVRAILSEPKVIISV</sequence>
<comment type="caution">
    <text evidence="2">The sequence shown here is derived from an EMBL/GenBank/DDBJ whole genome shotgun (WGS) entry which is preliminary data.</text>
</comment>
<feature type="region of interest" description="Disordered" evidence="1">
    <location>
        <begin position="80"/>
        <end position="103"/>
    </location>
</feature>
<protein>
    <submittedName>
        <fullName evidence="2">Uncharacterized protein</fullName>
    </submittedName>
</protein>
<feature type="region of interest" description="Disordered" evidence="1">
    <location>
        <begin position="130"/>
        <end position="178"/>
    </location>
</feature>
<name>A0AAE0LG02_9CHLO</name>
<evidence type="ECO:0000313" key="3">
    <source>
        <dbReference type="Proteomes" id="UP001190700"/>
    </source>
</evidence>